<reference evidence="4" key="2">
    <citation type="submission" date="2010-05" db="EMBL/GenBank/DDBJ databases">
        <title>The genome sequence of Magnaporthe poae strain ATCC 64411.</title>
        <authorList>
            <person name="Ma L.-J."/>
            <person name="Dead R."/>
            <person name="Young S."/>
            <person name="Zeng Q."/>
            <person name="Koehrsen M."/>
            <person name="Alvarado L."/>
            <person name="Berlin A."/>
            <person name="Chapman S.B."/>
            <person name="Chen Z."/>
            <person name="Freedman E."/>
            <person name="Gellesch M."/>
            <person name="Goldberg J."/>
            <person name="Griggs A."/>
            <person name="Gujja S."/>
            <person name="Heilman E.R."/>
            <person name="Heiman D."/>
            <person name="Hepburn T."/>
            <person name="Howarth C."/>
            <person name="Jen D."/>
            <person name="Larson L."/>
            <person name="Mehta T."/>
            <person name="Neiman D."/>
            <person name="Pearson M."/>
            <person name="Roberts A."/>
            <person name="Saif S."/>
            <person name="Shea T."/>
            <person name="Shenoy N."/>
            <person name="Sisk P."/>
            <person name="Stolte C."/>
            <person name="Sykes S."/>
            <person name="Walk T."/>
            <person name="White J."/>
            <person name="Yandava C."/>
            <person name="Haas B."/>
            <person name="Nusbaum C."/>
            <person name="Birren B."/>
        </authorList>
    </citation>
    <scope>NUCLEOTIDE SEQUENCE [LARGE SCALE GENOMIC DNA]</scope>
    <source>
        <strain evidence="4">ATCC 64411 / 73-15</strain>
    </source>
</reference>
<evidence type="ECO:0000313" key="4">
    <source>
        <dbReference type="Proteomes" id="UP000011715"/>
    </source>
</evidence>
<dbReference type="AlphaFoldDB" id="A0A0C4DSG4"/>
<dbReference type="VEuPathDB" id="FungiDB:MAPG_02843"/>
<reference evidence="3" key="5">
    <citation type="submission" date="2015-06" db="UniProtKB">
        <authorList>
            <consortium name="EnsemblFungi"/>
        </authorList>
    </citation>
    <scope>IDENTIFICATION</scope>
    <source>
        <strain evidence="3">ATCC 64411</strain>
    </source>
</reference>
<dbReference type="EnsemblFungi" id="MAPG_02843T0">
    <property type="protein sequence ID" value="MAPG_02843T0"/>
    <property type="gene ID" value="MAPG_02843"/>
</dbReference>
<evidence type="ECO:0000313" key="2">
    <source>
        <dbReference type="EMBL" id="KLU83792.1"/>
    </source>
</evidence>
<reference evidence="2" key="3">
    <citation type="submission" date="2011-03" db="EMBL/GenBank/DDBJ databases">
        <title>Annotation of Magnaporthe poae ATCC 64411.</title>
        <authorList>
            <person name="Ma L.-J."/>
            <person name="Dead R."/>
            <person name="Young S.K."/>
            <person name="Zeng Q."/>
            <person name="Gargeya S."/>
            <person name="Fitzgerald M."/>
            <person name="Haas B."/>
            <person name="Abouelleil A."/>
            <person name="Alvarado L."/>
            <person name="Arachchi H.M."/>
            <person name="Berlin A."/>
            <person name="Brown A."/>
            <person name="Chapman S.B."/>
            <person name="Chen Z."/>
            <person name="Dunbar C."/>
            <person name="Freedman E."/>
            <person name="Gearin G."/>
            <person name="Gellesch M."/>
            <person name="Goldberg J."/>
            <person name="Griggs A."/>
            <person name="Gujja S."/>
            <person name="Heiman D."/>
            <person name="Howarth C."/>
            <person name="Larson L."/>
            <person name="Lui A."/>
            <person name="MacDonald P.J.P."/>
            <person name="Mehta T."/>
            <person name="Montmayeur A."/>
            <person name="Murphy C."/>
            <person name="Neiman D."/>
            <person name="Pearson M."/>
            <person name="Priest M."/>
            <person name="Roberts A."/>
            <person name="Saif S."/>
            <person name="Shea T."/>
            <person name="Shenoy N."/>
            <person name="Sisk P."/>
            <person name="Stolte C."/>
            <person name="Sykes S."/>
            <person name="Yandava C."/>
            <person name="Wortman J."/>
            <person name="Nusbaum C."/>
            <person name="Birren B."/>
        </authorList>
    </citation>
    <scope>NUCLEOTIDE SEQUENCE</scope>
    <source>
        <strain evidence="2">ATCC 64411</strain>
    </source>
</reference>
<accession>A0A0C4DSG4</accession>
<reference evidence="2" key="1">
    <citation type="submission" date="2010-05" db="EMBL/GenBank/DDBJ databases">
        <title>The Genome Sequence of Magnaporthe poae strain ATCC 64411.</title>
        <authorList>
            <consortium name="The Broad Institute Genome Sequencing Platform"/>
            <consortium name="Broad Institute Genome Sequencing Center for Infectious Disease"/>
            <person name="Ma L.-J."/>
            <person name="Dead R."/>
            <person name="Young S."/>
            <person name="Zeng Q."/>
            <person name="Koehrsen M."/>
            <person name="Alvarado L."/>
            <person name="Berlin A."/>
            <person name="Chapman S.B."/>
            <person name="Chen Z."/>
            <person name="Freedman E."/>
            <person name="Gellesch M."/>
            <person name="Goldberg J."/>
            <person name="Griggs A."/>
            <person name="Gujja S."/>
            <person name="Heilman E.R."/>
            <person name="Heiman D."/>
            <person name="Hepburn T."/>
            <person name="Howarth C."/>
            <person name="Jen D."/>
            <person name="Larson L."/>
            <person name="Mehta T."/>
            <person name="Neiman D."/>
            <person name="Pearson M."/>
            <person name="Roberts A."/>
            <person name="Saif S."/>
            <person name="Shea T."/>
            <person name="Shenoy N."/>
            <person name="Sisk P."/>
            <person name="Stolte C."/>
            <person name="Sykes S."/>
            <person name="Walk T."/>
            <person name="White J."/>
            <person name="Yandava C."/>
            <person name="Haas B."/>
            <person name="Nusbaum C."/>
            <person name="Birren B."/>
        </authorList>
    </citation>
    <scope>NUCLEOTIDE SEQUENCE</scope>
    <source>
        <strain evidence="2">ATCC 64411</strain>
    </source>
</reference>
<proteinExistence type="predicted"/>
<dbReference type="EMBL" id="ADBL01000693">
    <property type="status" value="NOT_ANNOTATED_CDS"/>
    <property type="molecule type" value="Genomic_DNA"/>
</dbReference>
<gene>
    <name evidence="2" type="ORF">MAPG_02843</name>
</gene>
<dbReference type="Proteomes" id="UP000011715">
    <property type="component" value="Unassembled WGS sequence"/>
</dbReference>
<feature type="region of interest" description="Disordered" evidence="1">
    <location>
        <begin position="1"/>
        <end position="20"/>
    </location>
</feature>
<evidence type="ECO:0000256" key="1">
    <source>
        <dbReference type="SAM" id="MobiDB-lite"/>
    </source>
</evidence>
<sequence length="131" mass="14089">MMNASFGKESHITNAVGPTLRQSGTNERLKLAISSTCARGQPGPGRGFISLFQPFGIITKQGYTDPWFPARKGRLASLLHGWCLLGAMGEGNPCLTKEKRSVSILNCPRNPPNVVQSLGRSQISPSNRGLP</sequence>
<name>A0A0C4DSG4_MAGP6</name>
<dbReference type="EMBL" id="GL876967">
    <property type="protein sequence ID" value="KLU83792.1"/>
    <property type="molecule type" value="Genomic_DNA"/>
</dbReference>
<reference evidence="3" key="4">
    <citation type="journal article" date="2015" name="G3 (Bethesda)">
        <title>Genome sequences of three phytopathogenic species of the Magnaporthaceae family of fungi.</title>
        <authorList>
            <person name="Okagaki L.H."/>
            <person name="Nunes C.C."/>
            <person name="Sailsbery J."/>
            <person name="Clay B."/>
            <person name="Brown D."/>
            <person name="John T."/>
            <person name="Oh Y."/>
            <person name="Young N."/>
            <person name="Fitzgerald M."/>
            <person name="Haas B.J."/>
            <person name="Zeng Q."/>
            <person name="Young S."/>
            <person name="Adiconis X."/>
            <person name="Fan L."/>
            <person name="Levin J.Z."/>
            <person name="Mitchell T.K."/>
            <person name="Okubara P.A."/>
            <person name="Farman M.L."/>
            <person name="Kohn L.M."/>
            <person name="Birren B."/>
            <person name="Ma L.-J."/>
            <person name="Dean R.A."/>
        </authorList>
    </citation>
    <scope>NUCLEOTIDE SEQUENCE</scope>
    <source>
        <strain evidence="3">ATCC 64411 / 73-15</strain>
    </source>
</reference>
<organism evidence="3 4">
    <name type="scientific">Magnaporthiopsis poae (strain ATCC 64411 / 73-15)</name>
    <name type="common">Kentucky bluegrass fungus</name>
    <name type="synonym">Magnaporthe poae</name>
    <dbReference type="NCBI Taxonomy" id="644358"/>
    <lineage>
        <taxon>Eukaryota</taxon>
        <taxon>Fungi</taxon>
        <taxon>Dikarya</taxon>
        <taxon>Ascomycota</taxon>
        <taxon>Pezizomycotina</taxon>
        <taxon>Sordariomycetes</taxon>
        <taxon>Sordariomycetidae</taxon>
        <taxon>Magnaporthales</taxon>
        <taxon>Magnaporthaceae</taxon>
        <taxon>Magnaporthiopsis</taxon>
    </lineage>
</organism>
<evidence type="ECO:0000313" key="3">
    <source>
        <dbReference type="EnsemblFungi" id="MAPG_02843T0"/>
    </source>
</evidence>
<keyword evidence="4" id="KW-1185">Reference proteome</keyword>
<protein>
    <submittedName>
        <fullName evidence="2 3">Uncharacterized protein</fullName>
    </submittedName>
</protein>